<organism evidence="3 4">
    <name type="scientific">Alcanivorax hongdengensis A-11-3</name>
    <dbReference type="NCBI Taxonomy" id="1177179"/>
    <lineage>
        <taxon>Bacteria</taxon>
        <taxon>Pseudomonadati</taxon>
        <taxon>Pseudomonadota</taxon>
        <taxon>Gammaproteobacteria</taxon>
        <taxon>Oceanospirillales</taxon>
        <taxon>Alcanivoracaceae</taxon>
        <taxon>Alcanivorax</taxon>
    </lineage>
</organism>
<dbReference type="InterPro" id="IPR005546">
    <property type="entry name" value="Autotransporte_beta"/>
</dbReference>
<accession>L0W7D0</accession>
<reference evidence="3 4" key="1">
    <citation type="journal article" date="2012" name="J. Bacteriol.">
        <title>Genome Sequence of the Alkane-Degrading Bacterium Alcanivorax hongdengensis Type Strain A-11-3.</title>
        <authorList>
            <person name="Lai Q."/>
            <person name="Shao Z."/>
        </authorList>
    </citation>
    <scope>NUCLEOTIDE SEQUENCE [LARGE SCALE GENOMIC DNA]</scope>
    <source>
        <strain evidence="3 4">A-11-3</strain>
    </source>
</reference>
<dbReference type="Gene3D" id="2.40.128.130">
    <property type="entry name" value="Autotransporter beta-domain"/>
    <property type="match status" value="1"/>
</dbReference>
<feature type="non-terminal residue" evidence="3">
    <location>
        <position position="1"/>
    </location>
</feature>
<dbReference type="NCBIfam" id="TIGR01414">
    <property type="entry name" value="autotrans_barl"/>
    <property type="match status" value="1"/>
</dbReference>
<dbReference type="Pfam" id="PF03797">
    <property type="entry name" value="Autotransporter"/>
    <property type="match status" value="1"/>
</dbReference>
<dbReference type="RefSeq" id="WP_008930511.1">
    <property type="nucleotide sequence ID" value="NZ_AMRJ01000049.1"/>
</dbReference>
<dbReference type="SMART" id="SM00869">
    <property type="entry name" value="Autotransporter"/>
    <property type="match status" value="1"/>
</dbReference>
<evidence type="ECO:0000313" key="3">
    <source>
        <dbReference type="EMBL" id="EKF72839.1"/>
    </source>
</evidence>
<evidence type="ECO:0000313" key="4">
    <source>
        <dbReference type="Proteomes" id="UP000010164"/>
    </source>
</evidence>
<feature type="domain" description="Autotransporter" evidence="2">
    <location>
        <begin position="296"/>
        <end position="572"/>
    </location>
</feature>
<dbReference type="InterPro" id="IPR036709">
    <property type="entry name" value="Autotransporte_beta_dom_sf"/>
</dbReference>
<keyword evidence="1" id="KW-0732">Signal</keyword>
<dbReference type="SUPFAM" id="SSF51126">
    <property type="entry name" value="Pectin lyase-like"/>
    <property type="match status" value="1"/>
</dbReference>
<dbReference type="InterPro" id="IPR013425">
    <property type="entry name" value="Autotrns_rpt"/>
</dbReference>
<dbReference type="AlphaFoldDB" id="L0W7D0"/>
<keyword evidence="4" id="KW-1185">Reference proteome</keyword>
<gene>
    <name evidence="3" type="ORF">A11A3_16732</name>
</gene>
<dbReference type="InterPro" id="IPR006315">
    <property type="entry name" value="OM_autotransptr_brl_dom"/>
</dbReference>
<protein>
    <submittedName>
        <fullName evidence="3">Autotransporter</fullName>
    </submittedName>
</protein>
<sequence length="572" mass="59455">GAGNLIKNGAGNYILSADHSMTGTATVNAGGMFVNGAMNGVAFTVNDGGLLGGNGSLGSTTVNTGGTLAPGNSIGTLNINGDLTFNSGSVLELEVDPASNSGDVINVTGQANLAGSVLHVGNDGDYPPFRAYTFLNAGGGINGQFDSVTSNYAFLDPLLTYTADSVSLALLRNDQSFASAALTDNQRAVANNVDGMSSGHAIYRQVVQMSKGEAAEAFRVFSGDSLLAGLTAGQQLQQRFAAGMRQRGRNVGGQSGGGMDARLSRQLQALAAPTDPFAQAAVSAAPTVAQAAGDAKQHQRNGVWVQSQSSRFEEDEQGDIGNAAFTFRGDQLALGMDSQGEQWLLGVAAGSADGSLDYRNRQADGEVSSWFAGLYGRWSSMGPWFVRADISYGHSDVSGQRMVLGVPAESDSSVDALRVALESGWDLAWGENGLHPYVQLAMTHIERDGFSETGGGIAGLTVDNSKINSGEAWLGADVSRAFVIGNDWLIAQGGLAVVQPFGDTQTEQSARFAGAQQGFTVYGADQDATQLAANVGAEWFMTDDFSLWLGYRGRFGGDTESHGGLLSANLTW</sequence>
<dbReference type="STRING" id="1177179.A11A3_16732"/>
<dbReference type="InterPro" id="IPR011050">
    <property type="entry name" value="Pectin_lyase_fold/virulence"/>
</dbReference>
<proteinExistence type="predicted"/>
<dbReference type="NCBIfam" id="TIGR02601">
    <property type="entry name" value="autotrns_rpt"/>
    <property type="match status" value="1"/>
</dbReference>
<dbReference type="EMBL" id="AMRJ01000049">
    <property type="protein sequence ID" value="EKF72839.1"/>
    <property type="molecule type" value="Genomic_DNA"/>
</dbReference>
<dbReference type="eggNOG" id="COG4625">
    <property type="taxonomic scope" value="Bacteria"/>
</dbReference>
<dbReference type="Proteomes" id="UP000010164">
    <property type="component" value="Unassembled WGS sequence"/>
</dbReference>
<dbReference type="PATRIC" id="fig|1177179.3.peg.3289"/>
<name>L0W7D0_9GAMM</name>
<dbReference type="PROSITE" id="PS51208">
    <property type="entry name" value="AUTOTRANSPORTER"/>
    <property type="match status" value="1"/>
</dbReference>
<dbReference type="OrthoDB" id="9780507at2"/>
<evidence type="ECO:0000256" key="1">
    <source>
        <dbReference type="ARBA" id="ARBA00022729"/>
    </source>
</evidence>
<evidence type="ECO:0000259" key="2">
    <source>
        <dbReference type="PROSITE" id="PS51208"/>
    </source>
</evidence>
<dbReference type="SUPFAM" id="SSF103515">
    <property type="entry name" value="Autotransporter"/>
    <property type="match status" value="1"/>
</dbReference>
<dbReference type="GO" id="GO:0019867">
    <property type="term" value="C:outer membrane"/>
    <property type="evidence" value="ECO:0007669"/>
    <property type="project" value="InterPro"/>
</dbReference>
<comment type="caution">
    <text evidence="3">The sequence shown here is derived from an EMBL/GenBank/DDBJ whole genome shotgun (WGS) entry which is preliminary data.</text>
</comment>